<sequence>MKTKVIRLGDKNFEEEKAKMFEPKTLSKENQLRIVFTHLLTAMLAESLLADENELVEKYTNIFLKEVKIRTKL</sequence>
<organism evidence="1">
    <name type="scientific">marine sediment metagenome</name>
    <dbReference type="NCBI Taxonomy" id="412755"/>
    <lineage>
        <taxon>unclassified sequences</taxon>
        <taxon>metagenomes</taxon>
        <taxon>ecological metagenomes</taxon>
    </lineage>
</organism>
<proteinExistence type="predicted"/>
<comment type="caution">
    <text evidence="1">The sequence shown here is derived from an EMBL/GenBank/DDBJ whole genome shotgun (WGS) entry which is preliminary data.</text>
</comment>
<evidence type="ECO:0000313" key="1">
    <source>
        <dbReference type="EMBL" id="GAG21627.1"/>
    </source>
</evidence>
<dbReference type="EMBL" id="BARS01030422">
    <property type="protein sequence ID" value="GAG21627.1"/>
    <property type="molecule type" value="Genomic_DNA"/>
</dbReference>
<protein>
    <submittedName>
        <fullName evidence="1">Uncharacterized protein</fullName>
    </submittedName>
</protein>
<gene>
    <name evidence="1" type="ORF">S01H1_47449</name>
</gene>
<name>X0WEL4_9ZZZZ</name>
<accession>X0WEL4</accession>
<dbReference type="AlphaFoldDB" id="X0WEL4"/>
<reference evidence="1" key="1">
    <citation type="journal article" date="2014" name="Front. Microbiol.">
        <title>High frequency of phylogenetically diverse reductive dehalogenase-homologous genes in deep subseafloor sedimentary metagenomes.</title>
        <authorList>
            <person name="Kawai M."/>
            <person name="Futagami T."/>
            <person name="Toyoda A."/>
            <person name="Takaki Y."/>
            <person name="Nishi S."/>
            <person name="Hori S."/>
            <person name="Arai W."/>
            <person name="Tsubouchi T."/>
            <person name="Morono Y."/>
            <person name="Uchiyama I."/>
            <person name="Ito T."/>
            <person name="Fujiyama A."/>
            <person name="Inagaki F."/>
            <person name="Takami H."/>
        </authorList>
    </citation>
    <scope>NUCLEOTIDE SEQUENCE</scope>
    <source>
        <strain evidence="1">Expedition CK06-06</strain>
    </source>
</reference>